<proteinExistence type="predicted"/>
<protein>
    <submittedName>
        <fullName evidence="3">Uncharacterized protein</fullName>
    </submittedName>
</protein>
<evidence type="ECO:0000256" key="1">
    <source>
        <dbReference type="SAM" id="MobiDB-lite"/>
    </source>
</evidence>
<dbReference type="RefSeq" id="XP_013899916.1">
    <property type="nucleotide sequence ID" value="XM_014044462.1"/>
</dbReference>
<feature type="signal peptide" evidence="2">
    <location>
        <begin position="1"/>
        <end position="24"/>
    </location>
</feature>
<reference evidence="3 4" key="1">
    <citation type="journal article" date="2013" name="BMC Genomics">
        <title>Reconstruction of the lipid metabolism for the microalga Monoraphidium neglectum from its genome sequence reveals characteristics suitable for biofuel production.</title>
        <authorList>
            <person name="Bogen C."/>
            <person name="Al-Dilaimi A."/>
            <person name="Albersmeier A."/>
            <person name="Wichmann J."/>
            <person name="Grundmann M."/>
            <person name="Rupp O."/>
            <person name="Lauersen K.J."/>
            <person name="Blifernez-Klassen O."/>
            <person name="Kalinowski J."/>
            <person name="Goesmann A."/>
            <person name="Mussgnug J.H."/>
            <person name="Kruse O."/>
        </authorList>
    </citation>
    <scope>NUCLEOTIDE SEQUENCE [LARGE SCALE GENOMIC DNA]</scope>
    <source>
        <strain evidence="3 4">SAG 48.87</strain>
    </source>
</reference>
<evidence type="ECO:0000313" key="3">
    <source>
        <dbReference type="EMBL" id="KIZ00897.1"/>
    </source>
</evidence>
<feature type="compositionally biased region" description="Low complexity" evidence="1">
    <location>
        <begin position="108"/>
        <end position="117"/>
    </location>
</feature>
<feature type="chain" id="PRO_5002258861" evidence="2">
    <location>
        <begin position="25"/>
        <end position="284"/>
    </location>
</feature>
<dbReference type="KEGG" id="mng:MNEG_7063"/>
<gene>
    <name evidence="3" type="ORF">MNEG_7063</name>
</gene>
<feature type="compositionally biased region" description="Gly residues" evidence="1">
    <location>
        <begin position="142"/>
        <end position="162"/>
    </location>
</feature>
<sequence length="284" mass="27478">MVRHVTRTALQLLCIAAVVTGTLAAEAKKPGTKQADGGPCRKLPGCTACEAPARSSQATPAGPVAGAVSGHQGRGLLADGAASADPIGTFVATLLGINKPQPAATTTAAAASAATTAPPAPTAPAPLAATAKGDGRHRGDGPHSGGGRRAGPGVNGTGNGAKGGRDGGHGKGGKGGDGGRGGGRDACTPGFGLIVPSGPYKALRARGPRICQRCPAGHVSGPDAPKPDWLRGVVGGMALTAKERAPGDKGGKGGKGGKWGHKGLFPCVACGTGKAANKDQTKCE</sequence>
<dbReference type="AlphaFoldDB" id="A0A0D2MJU0"/>
<evidence type="ECO:0000313" key="4">
    <source>
        <dbReference type="Proteomes" id="UP000054498"/>
    </source>
</evidence>
<dbReference type="EMBL" id="KK101435">
    <property type="protein sequence ID" value="KIZ00897.1"/>
    <property type="molecule type" value="Genomic_DNA"/>
</dbReference>
<feature type="region of interest" description="Disordered" evidence="1">
    <location>
        <begin position="108"/>
        <end position="183"/>
    </location>
</feature>
<organism evidence="3 4">
    <name type="scientific">Monoraphidium neglectum</name>
    <dbReference type="NCBI Taxonomy" id="145388"/>
    <lineage>
        <taxon>Eukaryota</taxon>
        <taxon>Viridiplantae</taxon>
        <taxon>Chlorophyta</taxon>
        <taxon>core chlorophytes</taxon>
        <taxon>Chlorophyceae</taxon>
        <taxon>CS clade</taxon>
        <taxon>Sphaeropleales</taxon>
        <taxon>Selenastraceae</taxon>
        <taxon>Monoraphidium</taxon>
    </lineage>
</organism>
<dbReference type="GeneID" id="25739939"/>
<accession>A0A0D2MJU0</accession>
<evidence type="ECO:0000256" key="2">
    <source>
        <dbReference type="SAM" id="SignalP"/>
    </source>
</evidence>
<keyword evidence="2" id="KW-0732">Signal</keyword>
<keyword evidence="4" id="KW-1185">Reference proteome</keyword>
<name>A0A0D2MJU0_9CHLO</name>
<dbReference type="Proteomes" id="UP000054498">
    <property type="component" value="Unassembled WGS sequence"/>
</dbReference>